<evidence type="ECO:0000256" key="5">
    <source>
        <dbReference type="ARBA" id="ARBA00023136"/>
    </source>
</evidence>
<evidence type="ECO:0000256" key="6">
    <source>
        <dbReference type="SAM" id="MobiDB-lite"/>
    </source>
</evidence>
<comment type="subcellular location">
    <subcellularLocation>
        <location evidence="1">Membrane</location>
        <topology evidence="1">Peripheral membrane protein</topology>
    </subcellularLocation>
</comment>
<dbReference type="STRING" id="429701.A0A2G9G9G7"/>
<dbReference type="InterPro" id="IPR002014">
    <property type="entry name" value="VHS_dom"/>
</dbReference>
<dbReference type="CDD" id="cd14231">
    <property type="entry name" value="GAT_GGA-like_plant"/>
    <property type="match status" value="1"/>
</dbReference>
<dbReference type="SMART" id="SM00288">
    <property type="entry name" value="VHS"/>
    <property type="match status" value="1"/>
</dbReference>
<evidence type="ECO:0000256" key="2">
    <source>
        <dbReference type="ARBA" id="ARBA00007708"/>
    </source>
</evidence>
<gene>
    <name evidence="9" type="ORF">CDL12_25875</name>
</gene>
<dbReference type="PANTHER" id="PTHR45898:SF2">
    <property type="entry name" value="TOM1-LIKE PROTEIN 6"/>
    <property type="match status" value="1"/>
</dbReference>
<dbReference type="Pfam" id="PF00790">
    <property type="entry name" value="VHS"/>
    <property type="match status" value="1"/>
</dbReference>
<evidence type="ECO:0000256" key="1">
    <source>
        <dbReference type="ARBA" id="ARBA00004170"/>
    </source>
</evidence>
<evidence type="ECO:0000256" key="4">
    <source>
        <dbReference type="ARBA" id="ARBA00022927"/>
    </source>
</evidence>
<feature type="compositionally biased region" description="Acidic residues" evidence="6">
    <location>
        <begin position="340"/>
        <end position="349"/>
    </location>
</feature>
<feature type="compositionally biased region" description="Polar residues" evidence="6">
    <location>
        <begin position="600"/>
        <end position="616"/>
    </location>
</feature>
<feature type="compositionally biased region" description="Low complexity" evidence="6">
    <location>
        <begin position="416"/>
        <end position="428"/>
    </location>
</feature>
<accession>A0A2G9G9G7</accession>
<evidence type="ECO:0000259" key="8">
    <source>
        <dbReference type="PROSITE" id="PS50909"/>
    </source>
</evidence>
<protein>
    <submittedName>
        <fullName evidence="9">Cytosolic sorting protein GGA2/TOM1</fullName>
    </submittedName>
</protein>
<dbReference type="GO" id="GO:0005737">
    <property type="term" value="C:cytoplasm"/>
    <property type="evidence" value="ECO:0007669"/>
    <property type="project" value="UniProtKB-ARBA"/>
</dbReference>
<feature type="compositionally biased region" description="Low complexity" evidence="6">
    <location>
        <begin position="508"/>
        <end position="540"/>
    </location>
</feature>
<dbReference type="PROSITE" id="PS50179">
    <property type="entry name" value="VHS"/>
    <property type="match status" value="1"/>
</dbReference>
<feature type="compositionally biased region" description="Low complexity" evidence="6">
    <location>
        <begin position="468"/>
        <end position="484"/>
    </location>
</feature>
<feature type="region of interest" description="Disordered" evidence="6">
    <location>
        <begin position="493"/>
        <end position="557"/>
    </location>
</feature>
<dbReference type="InterPro" id="IPR004152">
    <property type="entry name" value="GAT_dom"/>
</dbReference>
<dbReference type="Pfam" id="PF03127">
    <property type="entry name" value="GAT"/>
    <property type="match status" value="1"/>
</dbReference>
<evidence type="ECO:0000313" key="10">
    <source>
        <dbReference type="Proteomes" id="UP000231279"/>
    </source>
</evidence>
<sequence length="664" mass="72486">MISSMASISSSSAASVRVEKATSEFLIGPDWTLNIDICDAINSNQMLAKDVVKAVKKRLQHKNPKVQLLALTLLETMVKNCGDYVHFQIAERNIPQEMVKIVRKKTDMHVRDKVLTLIASWHQAFGGSRGRYTQYYLAYEDLRADGVEFPRAPDAAPIFTPPVTHPIPIHPQPGYGMPSSSSTRLDEAMAAEENLSLSSLNAMRNVLDLLTDMLQAVNPNDRTAVKDEVIIDLVEQCRANQKKLMQMLGTTGDEELLGKGLELNDSIQGVLAKHDAIASGSPLPPEVKNITSGSSDKHNSSLKSGEVSVPNATSNGSMTNATSNGTPSAPIVPAHKGLIDEEDEEEDDFAQLARRHSKNHTDASQNTAKVKTDVISSEASSSPAMSNALVPIDAPTSVRSKDQDIIDLLSMTLSTATSTEQTSEAQATPQHTPGHVPSSAPTTTFASEAYPANAGLPLNNYVAPWAQPQAQPQPQHQPQPSLQAKPEHQAYHHFQPQPQSQPQPQPPYQHQHQPHPQVQPQTQPEQQPQRQPQYQSLSQPASHPQTQSPQYASAYPPPPWAPTPGYFTNQNSVSRPYYTYSTPRPTFSSNPRPFRHESINGETQMNSSPTPATVNPGQKPFIPSYRLFEDLNVFGNTDGRFKATSNASPSLSGSNNQNMVGGRK</sequence>
<feature type="domain" description="GAT" evidence="8">
    <location>
        <begin position="191"/>
        <end position="279"/>
    </location>
</feature>
<feature type="compositionally biased region" description="Polar residues" evidence="6">
    <location>
        <begin position="643"/>
        <end position="664"/>
    </location>
</feature>
<reference evidence="10" key="1">
    <citation type="journal article" date="2018" name="Gigascience">
        <title>Genome assembly of the Pink Ipe (Handroanthus impetiginosus, Bignoniaceae), a highly valued, ecologically keystone Neotropical timber forest tree.</title>
        <authorList>
            <person name="Silva-Junior O.B."/>
            <person name="Grattapaglia D."/>
            <person name="Novaes E."/>
            <person name="Collevatti R.G."/>
        </authorList>
    </citation>
    <scope>NUCLEOTIDE SEQUENCE [LARGE SCALE GENOMIC DNA]</scope>
    <source>
        <strain evidence="10">cv. UFG-1</strain>
    </source>
</reference>
<name>A0A2G9G9G7_9LAMI</name>
<organism evidence="9 10">
    <name type="scientific">Handroanthus impetiginosus</name>
    <dbReference type="NCBI Taxonomy" id="429701"/>
    <lineage>
        <taxon>Eukaryota</taxon>
        <taxon>Viridiplantae</taxon>
        <taxon>Streptophyta</taxon>
        <taxon>Embryophyta</taxon>
        <taxon>Tracheophyta</taxon>
        <taxon>Spermatophyta</taxon>
        <taxon>Magnoliopsida</taxon>
        <taxon>eudicotyledons</taxon>
        <taxon>Gunneridae</taxon>
        <taxon>Pentapetalae</taxon>
        <taxon>asterids</taxon>
        <taxon>lamiids</taxon>
        <taxon>Lamiales</taxon>
        <taxon>Bignoniaceae</taxon>
        <taxon>Crescentiina</taxon>
        <taxon>Tabebuia alliance</taxon>
        <taxon>Handroanthus</taxon>
    </lineage>
</organism>
<feature type="region of interest" description="Disordered" evidence="6">
    <location>
        <begin position="416"/>
        <end position="443"/>
    </location>
</feature>
<dbReference type="CDD" id="cd03561">
    <property type="entry name" value="VHS"/>
    <property type="match status" value="1"/>
</dbReference>
<dbReference type="GO" id="GO:0016020">
    <property type="term" value="C:membrane"/>
    <property type="evidence" value="ECO:0007669"/>
    <property type="project" value="UniProtKB-SubCell"/>
</dbReference>
<dbReference type="SUPFAM" id="SSF89009">
    <property type="entry name" value="GAT-like domain"/>
    <property type="match status" value="1"/>
</dbReference>
<feature type="compositionally biased region" description="Polar residues" evidence="6">
    <location>
        <begin position="577"/>
        <end position="591"/>
    </location>
</feature>
<dbReference type="OrthoDB" id="2018246at2759"/>
<evidence type="ECO:0000313" key="9">
    <source>
        <dbReference type="EMBL" id="PIN01620.1"/>
    </source>
</evidence>
<dbReference type="PROSITE" id="PS50909">
    <property type="entry name" value="GAT"/>
    <property type="match status" value="1"/>
</dbReference>
<dbReference type="SUPFAM" id="SSF48464">
    <property type="entry name" value="ENTH/VHS domain"/>
    <property type="match status" value="1"/>
</dbReference>
<dbReference type="InterPro" id="IPR008942">
    <property type="entry name" value="ENTH_VHS"/>
</dbReference>
<dbReference type="FunFam" id="1.25.40.90:FF:000028">
    <property type="entry name" value="TOM1-like protein 2"/>
    <property type="match status" value="1"/>
</dbReference>
<dbReference type="GO" id="GO:0043328">
    <property type="term" value="P:protein transport to vacuole involved in ubiquitin-dependent protein catabolic process via the multivesicular body sorting pathway"/>
    <property type="evidence" value="ECO:0007669"/>
    <property type="project" value="InterPro"/>
</dbReference>
<feature type="region of interest" description="Disordered" evidence="6">
    <location>
        <begin position="638"/>
        <end position="664"/>
    </location>
</feature>
<evidence type="ECO:0000256" key="3">
    <source>
        <dbReference type="ARBA" id="ARBA00022448"/>
    </source>
</evidence>
<dbReference type="EMBL" id="NKXS01006329">
    <property type="protein sequence ID" value="PIN01620.1"/>
    <property type="molecule type" value="Genomic_DNA"/>
</dbReference>
<keyword evidence="10" id="KW-1185">Reference proteome</keyword>
<evidence type="ECO:0000259" key="7">
    <source>
        <dbReference type="PROSITE" id="PS50179"/>
    </source>
</evidence>
<dbReference type="Gene3D" id="1.20.58.160">
    <property type="match status" value="1"/>
</dbReference>
<dbReference type="InterPro" id="IPR044836">
    <property type="entry name" value="TOL_plant"/>
</dbReference>
<feature type="compositionally biased region" description="Polar residues" evidence="6">
    <location>
        <begin position="310"/>
        <end position="327"/>
    </location>
</feature>
<keyword evidence="3" id="KW-0813">Transport</keyword>
<feature type="region of interest" description="Disordered" evidence="6">
    <location>
        <begin position="468"/>
        <end position="487"/>
    </location>
</feature>
<feature type="domain" description="VHS" evidence="7">
    <location>
        <begin position="21"/>
        <end position="150"/>
    </location>
</feature>
<comment type="caution">
    <text evidence="9">The sequence shown here is derived from an EMBL/GenBank/DDBJ whole genome shotgun (WGS) entry which is preliminary data.</text>
</comment>
<keyword evidence="4" id="KW-0653">Protein transport</keyword>
<dbReference type="Gene3D" id="1.25.40.90">
    <property type="match status" value="1"/>
</dbReference>
<proteinExistence type="inferred from homology"/>
<dbReference type="Proteomes" id="UP000231279">
    <property type="component" value="Unassembled WGS sequence"/>
</dbReference>
<comment type="similarity">
    <text evidence="2">Belongs to the TOM1 family.</text>
</comment>
<dbReference type="GO" id="GO:0035091">
    <property type="term" value="F:phosphatidylinositol binding"/>
    <property type="evidence" value="ECO:0007669"/>
    <property type="project" value="InterPro"/>
</dbReference>
<dbReference type="PANTHER" id="PTHR45898">
    <property type="entry name" value="TOM1-LIKE PROTEIN"/>
    <property type="match status" value="1"/>
</dbReference>
<dbReference type="GO" id="GO:0043130">
    <property type="term" value="F:ubiquitin binding"/>
    <property type="evidence" value="ECO:0007669"/>
    <property type="project" value="InterPro"/>
</dbReference>
<keyword evidence="5" id="KW-0472">Membrane</keyword>
<feature type="region of interest" description="Disordered" evidence="6">
    <location>
        <begin position="577"/>
        <end position="621"/>
    </location>
</feature>
<dbReference type="InterPro" id="IPR038425">
    <property type="entry name" value="GAT_sf"/>
</dbReference>
<dbReference type="AlphaFoldDB" id="A0A2G9G9G7"/>
<feature type="region of interest" description="Disordered" evidence="6">
    <location>
        <begin position="277"/>
        <end position="370"/>
    </location>
</feature>